<organism evidence="4 5">
    <name type="scientific">Gordonia cholesterolivorans</name>
    <dbReference type="NCBI Taxonomy" id="559625"/>
    <lineage>
        <taxon>Bacteria</taxon>
        <taxon>Bacillati</taxon>
        <taxon>Actinomycetota</taxon>
        <taxon>Actinomycetes</taxon>
        <taxon>Mycobacteriales</taxon>
        <taxon>Gordoniaceae</taxon>
        <taxon>Gordonia</taxon>
    </lineage>
</organism>
<dbReference type="PROSITE" id="PS00061">
    <property type="entry name" value="ADH_SHORT"/>
    <property type="match status" value="1"/>
</dbReference>
<comment type="similarity">
    <text evidence="1 3">Belongs to the short-chain dehydrogenases/reductases (SDR) family.</text>
</comment>
<evidence type="ECO:0000256" key="2">
    <source>
        <dbReference type="ARBA" id="ARBA00023002"/>
    </source>
</evidence>
<dbReference type="Proteomes" id="UP001501170">
    <property type="component" value="Unassembled WGS sequence"/>
</dbReference>
<dbReference type="PRINTS" id="PR00081">
    <property type="entry name" value="GDHRDH"/>
</dbReference>
<dbReference type="PIRSF" id="PIRSF000126">
    <property type="entry name" value="11-beta-HSD1"/>
    <property type="match status" value="1"/>
</dbReference>
<comment type="caution">
    <text evidence="4">The sequence shown here is derived from an EMBL/GenBank/DDBJ whole genome shotgun (WGS) entry which is preliminary data.</text>
</comment>
<dbReference type="InterPro" id="IPR002347">
    <property type="entry name" value="SDR_fam"/>
</dbReference>
<dbReference type="PRINTS" id="PR00080">
    <property type="entry name" value="SDRFAMILY"/>
</dbReference>
<evidence type="ECO:0000313" key="4">
    <source>
        <dbReference type="EMBL" id="GAA2386804.1"/>
    </source>
</evidence>
<accession>A0ABN3HRW8</accession>
<dbReference type="RefSeq" id="WP_346076911.1">
    <property type="nucleotide sequence ID" value="NZ_BAAARB010000016.1"/>
</dbReference>
<dbReference type="InterPro" id="IPR036291">
    <property type="entry name" value="NAD(P)-bd_dom_sf"/>
</dbReference>
<keyword evidence="5" id="KW-1185">Reference proteome</keyword>
<dbReference type="Pfam" id="PF00106">
    <property type="entry name" value="adh_short"/>
    <property type="match status" value="1"/>
</dbReference>
<evidence type="ECO:0000256" key="3">
    <source>
        <dbReference type="RuleBase" id="RU000363"/>
    </source>
</evidence>
<dbReference type="InterPro" id="IPR020904">
    <property type="entry name" value="Sc_DH/Rdtase_CS"/>
</dbReference>
<protein>
    <submittedName>
        <fullName evidence="4">SDR family oxidoreductase</fullName>
    </submittedName>
</protein>
<dbReference type="Gene3D" id="3.40.50.720">
    <property type="entry name" value="NAD(P)-binding Rossmann-like Domain"/>
    <property type="match status" value="1"/>
</dbReference>
<reference evidence="4 5" key="1">
    <citation type="journal article" date="2019" name="Int. J. Syst. Evol. Microbiol.">
        <title>The Global Catalogue of Microorganisms (GCM) 10K type strain sequencing project: providing services to taxonomists for standard genome sequencing and annotation.</title>
        <authorList>
            <consortium name="The Broad Institute Genomics Platform"/>
            <consortium name="The Broad Institute Genome Sequencing Center for Infectious Disease"/>
            <person name="Wu L."/>
            <person name="Ma J."/>
        </authorList>
    </citation>
    <scope>NUCLEOTIDE SEQUENCE [LARGE SCALE GENOMIC DNA]</scope>
    <source>
        <strain evidence="4 5">JCM 16227</strain>
    </source>
</reference>
<keyword evidence="2" id="KW-0560">Oxidoreductase</keyword>
<dbReference type="EMBL" id="BAAARB010000016">
    <property type="protein sequence ID" value="GAA2386804.1"/>
    <property type="molecule type" value="Genomic_DNA"/>
</dbReference>
<evidence type="ECO:0000313" key="5">
    <source>
        <dbReference type="Proteomes" id="UP001501170"/>
    </source>
</evidence>
<name>A0ABN3HRW8_9ACTN</name>
<gene>
    <name evidence="4" type="ORF">GCM10009855_28690</name>
</gene>
<evidence type="ECO:0000256" key="1">
    <source>
        <dbReference type="ARBA" id="ARBA00006484"/>
    </source>
</evidence>
<sequence>MIGGFNHRDPVRYQGTTTLITGASSGLGAEFAAQLARRGSNVVLVARREERLRELAARLERTHRITATVIAMDLLRSDAAPALSAALTERGITIDSLINNAGFGIKGAFAENDPTALADMVTLNVSTLTALTREFLPHLRSSGRGVLINIASTAAHQPTPGMAAYGASKAYVLSLTEALAYESRDSGLRVLCLSPGPTRTEFFDVVGTEDAAVGRFQTPAQVVSNALAELDRSHPRAGIVSGRINAISAVAARLAPRSVATAIAGKALK</sequence>
<dbReference type="PANTHER" id="PTHR44196">
    <property type="entry name" value="DEHYDROGENASE/REDUCTASE SDR FAMILY MEMBER 7B"/>
    <property type="match status" value="1"/>
</dbReference>
<proteinExistence type="inferred from homology"/>
<dbReference type="PANTHER" id="PTHR44196:SF2">
    <property type="entry name" value="SHORT-CHAIN DEHYDROGENASE-RELATED"/>
    <property type="match status" value="1"/>
</dbReference>
<dbReference type="SUPFAM" id="SSF51735">
    <property type="entry name" value="NAD(P)-binding Rossmann-fold domains"/>
    <property type="match status" value="1"/>
</dbReference>